<proteinExistence type="predicted"/>
<dbReference type="EMBL" id="GBRA01000051">
    <property type="protein sequence ID" value="JAC94743.1"/>
    <property type="molecule type" value="Transcribed_RNA"/>
</dbReference>
<organism evidence="2">
    <name type="scientific">Gemmula speciosa</name>
    <name type="common">Splendid gem-turris</name>
    <name type="synonym">Pleurotoma speciosa</name>
    <dbReference type="NCBI Taxonomy" id="439592"/>
    <lineage>
        <taxon>Eukaryota</taxon>
        <taxon>Metazoa</taxon>
        <taxon>Spiralia</taxon>
        <taxon>Lophotrochozoa</taxon>
        <taxon>Mollusca</taxon>
        <taxon>Gastropoda</taxon>
        <taxon>Caenogastropoda</taxon>
        <taxon>Neogastropoda</taxon>
        <taxon>Conoidea</taxon>
        <taxon>Turridae</taxon>
        <taxon>Gemmula</taxon>
    </lineage>
</organism>
<keyword evidence="1" id="KW-0732">Signal</keyword>
<evidence type="ECO:0000313" key="2">
    <source>
        <dbReference type="EMBL" id="JAC94743.1"/>
    </source>
</evidence>
<reference evidence="2" key="2">
    <citation type="submission" date="2014-09" db="EMBL/GenBank/DDBJ databases">
        <authorList>
            <person name="Gonzales D.T.T."/>
            <person name="Saloma C.P."/>
        </authorList>
    </citation>
    <scope>NUCLEOTIDE SEQUENCE</scope>
    <source>
        <tissue evidence="2">Venom duct</tissue>
    </source>
</reference>
<name>A0A098LW59_GEMSP</name>
<reference evidence="2" key="1">
    <citation type="journal article" date="2014" name="Toxicon">
        <title>A bioinformatics survey for conotoxin-like sequences in three turrid snail venom duct transcriptomes.</title>
        <authorList>
            <person name="Gonzales D.T."/>
            <person name="Saloma C.P."/>
        </authorList>
    </citation>
    <scope>NUCLEOTIDE SEQUENCE</scope>
    <source>
        <tissue evidence="2">Venom duct</tissue>
    </source>
</reference>
<evidence type="ECO:0000256" key="1">
    <source>
        <dbReference type="SAM" id="SignalP"/>
    </source>
</evidence>
<accession>A0A098LW59</accession>
<feature type="signal peptide" evidence="1">
    <location>
        <begin position="1"/>
        <end position="24"/>
    </location>
</feature>
<protein>
    <submittedName>
        <fullName evidence="2">Gsp_51 putative toxin</fullName>
    </submittedName>
</protein>
<sequence length="127" mass="14585">MMALTLDILMCITMVTIMMTTANARLQSCAFNQVCAVGVRESYYALYCDCEGPTLCPIDDYAYTFNGNFFICGRYRLVEACETHDEVAVVLSPDIATLRCRCVTYERREDGQMYCKDLWYPDPKQYV</sequence>
<dbReference type="AlphaFoldDB" id="A0A098LW59"/>
<feature type="chain" id="PRO_5001944839" evidence="1">
    <location>
        <begin position="25"/>
        <end position="127"/>
    </location>
</feature>